<feature type="domain" description="HTH gntR-type" evidence="4">
    <location>
        <begin position="11"/>
        <end position="79"/>
    </location>
</feature>
<dbReference type="Proteomes" id="UP000743001">
    <property type="component" value="Unassembled WGS sequence"/>
</dbReference>
<gene>
    <name evidence="5" type="ORF">KQJ23_16670</name>
</gene>
<dbReference type="SMART" id="SM00345">
    <property type="entry name" value="HTH_GNTR"/>
    <property type="match status" value="1"/>
</dbReference>
<dbReference type="PANTHER" id="PTHR38445:SF7">
    <property type="entry name" value="GNTR-FAMILY TRANSCRIPTIONAL REGULATOR"/>
    <property type="match status" value="1"/>
</dbReference>
<name>A0ABS6FTA7_9BACL</name>
<evidence type="ECO:0000256" key="1">
    <source>
        <dbReference type="ARBA" id="ARBA00023015"/>
    </source>
</evidence>
<evidence type="ECO:0000313" key="6">
    <source>
        <dbReference type="Proteomes" id="UP000743001"/>
    </source>
</evidence>
<comment type="caution">
    <text evidence="5">The sequence shown here is derived from an EMBL/GenBank/DDBJ whole genome shotgun (WGS) entry which is preliminary data.</text>
</comment>
<dbReference type="InterPro" id="IPR000524">
    <property type="entry name" value="Tscrpt_reg_HTH_GntR"/>
</dbReference>
<keyword evidence="2" id="KW-0238">DNA-binding</keyword>
<evidence type="ECO:0000256" key="2">
    <source>
        <dbReference type="ARBA" id="ARBA00023125"/>
    </source>
</evidence>
<reference evidence="5 6" key="1">
    <citation type="submission" date="2021-06" db="EMBL/GenBank/DDBJ databases">
        <authorList>
            <person name="Sun Q."/>
            <person name="Li D."/>
        </authorList>
    </citation>
    <scope>NUCLEOTIDE SEQUENCE [LARGE SCALE GENOMIC DNA]</scope>
    <source>
        <strain evidence="5 6">MSJ-6</strain>
    </source>
</reference>
<dbReference type="CDD" id="cd07377">
    <property type="entry name" value="WHTH_GntR"/>
    <property type="match status" value="1"/>
</dbReference>
<evidence type="ECO:0000259" key="4">
    <source>
        <dbReference type="PROSITE" id="PS50949"/>
    </source>
</evidence>
<protein>
    <submittedName>
        <fullName evidence="5">GntR family transcriptional regulator</fullName>
    </submittedName>
</protein>
<accession>A0ABS6FTA7</accession>
<dbReference type="EMBL" id="JAHLQJ010000014">
    <property type="protein sequence ID" value="MBU5673465.1"/>
    <property type="molecule type" value="Genomic_DNA"/>
</dbReference>
<dbReference type="Pfam" id="PF00392">
    <property type="entry name" value="GntR"/>
    <property type="match status" value="1"/>
</dbReference>
<proteinExistence type="predicted"/>
<dbReference type="RefSeq" id="WP_216480051.1">
    <property type="nucleotide sequence ID" value="NZ_JAHLQJ010000014.1"/>
</dbReference>
<dbReference type="PROSITE" id="PS50949">
    <property type="entry name" value="HTH_GNTR"/>
    <property type="match status" value="1"/>
</dbReference>
<organism evidence="5 6">
    <name type="scientific">Paenibacillus brevis</name>
    <dbReference type="NCBI Taxonomy" id="2841508"/>
    <lineage>
        <taxon>Bacteria</taxon>
        <taxon>Bacillati</taxon>
        <taxon>Bacillota</taxon>
        <taxon>Bacilli</taxon>
        <taxon>Bacillales</taxon>
        <taxon>Paenibacillaceae</taxon>
        <taxon>Paenibacillus</taxon>
    </lineage>
</organism>
<keyword evidence="6" id="KW-1185">Reference proteome</keyword>
<keyword evidence="1" id="KW-0805">Transcription regulation</keyword>
<evidence type="ECO:0000256" key="3">
    <source>
        <dbReference type="ARBA" id="ARBA00023163"/>
    </source>
</evidence>
<dbReference type="PANTHER" id="PTHR38445">
    <property type="entry name" value="HTH-TYPE TRANSCRIPTIONAL REPRESSOR YTRA"/>
    <property type="match status" value="1"/>
</dbReference>
<evidence type="ECO:0000313" key="5">
    <source>
        <dbReference type="EMBL" id="MBU5673465.1"/>
    </source>
</evidence>
<keyword evidence="3" id="KW-0804">Transcription</keyword>
<sequence>MNILLNPSSGEPIYLQIVRQIRASILQGELLPGTPLPSIRQLAKDLQISVITTKRAYSELESEGLIDSMVGKGSFVSGGSPEFIREQRMRLIEERIQELLTECRSIPLSTNELIDWIRLLDQEGEIGYDSN</sequence>